<proteinExistence type="predicted"/>
<dbReference type="AlphaFoldDB" id="A0A8H7BNG5"/>
<sequence>MGDDVDDDLHVLAMMDGIGDSVGEPEEMEEADETEDAEDDRLFRDDRGKSFNSA</sequence>
<evidence type="ECO:0000313" key="2">
    <source>
        <dbReference type="EMBL" id="KAF7726828.1"/>
    </source>
</evidence>
<gene>
    <name evidence="2" type="ORF">EC973_008429</name>
</gene>
<reference evidence="2" key="1">
    <citation type="submission" date="2020-01" db="EMBL/GenBank/DDBJ databases">
        <title>Genome Sequencing of Three Apophysomyces-Like Fungal Strains Confirms a Novel Fungal Genus in the Mucoromycota with divergent Burkholderia-like Endosymbiotic Bacteria.</title>
        <authorList>
            <person name="Stajich J.E."/>
            <person name="Macias A.M."/>
            <person name="Carter-House D."/>
            <person name="Lovett B."/>
            <person name="Kasson L.R."/>
            <person name="Berry K."/>
            <person name="Grigoriev I."/>
            <person name="Chang Y."/>
            <person name="Spatafora J."/>
            <person name="Kasson M.T."/>
        </authorList>
    </citation>
    <scope>NUCLEOTIDE SEQUENCE</scope>
    <source>
        <strain evidence="2">NRRL A-21654</strain>
    </source>
</reference>
<accession>A0A8H7BNG5</accession>
<name>A0A8H7BNG5_9FUNG</name>
<dbReference type="Proteomes" id="UP000605846">
    <property type="component" value="Unassembled WGS sequence"/>
</dbReference>
<keyword evidence="3" id="KW-1185">Reference proteome</keyword>
<comment type="caution">
    <text evidence="2">The sequence shown here is derived from an EMBL/GenBank/DDBJ whole genome shotgun (WGS) entry which is preliminary data.</text>
</comment>
<protein>
    <submittedName>
        <fullName evidence="2">Uncharacterized protein</fullName>
    </submittedName>
</protein>
<organism evidence="2 3">
    <name type="scientific">Apophysomyces ossiformis</name>
    <dbReference type="NCBI Taxonomy" id="679940"/>
    <lineage>
        <taxon>Eukaryota</taxon>
        <taxon>Fungi</taxon>
        <taxon>Fungi incertae sedis</taxon>
        <taxon>Mucoromycota</taxon>
        <taxon>Mucoromycotina</taxon>
        <taxon>Mucoromycetes</taxon>
        <taxon>Mucorales</taxon>
        <taxon>Mucorineae</taxon>
        <taxon>Mucoraceae</taxon>
        <taxon>Apophysomyces</taxon>
    </lineage>
</organism>
<feature type="region of interest" description="Disordered" evidence="1">
    <location>
        <begin position="1"/>
        <end position="54"/>
    </location>
</feature>
<feature type="compositionally biased region" description="Basic and acidic residues" evidence="1">
    <location>
        <begin position="40"/>
        <end position="54"/>
    </location>
</feature>
<evidence type="ECO:0000313" key="3">
    <source>
        <dbReference type="Proteomes" id="UP000605846"/>
    </source>
</evidence>
<dbReference type="EMBL" id="JABAYA010000071">
    <property type="protein sequence ID" value="KAF7726828.1"/>
    <property type="molecule type" value="Genomic_DNA"/>
</dbReference>
<evidence type="ECO:0000256" key="1">
    <source>
        <dbReference type="SAM" id="MobiDB-lite"/>
    </source>
</evidence>
<feature type="compositionally biased region" description="Acidic residues" evidence="1">
    <location>
        <begin position="23"/>
        <end position="39"/>
    </location>
</feature>